<dbReference type="InterPro" id="IPR024338">
    <property type="entry name" value="MID1/Yam8"/>
</dbReference>
<evidence type="ECO:0000259" key="4">
    <source>
        <dbReference type="SMART" id="SM00906"/>
    </source>
</evidence>
<proteinExistence type="predicted"/>
<dbReference type="EMBL" id="SWKV01000064">
    <property type="protein sequence ID" value="KAF3034806.1"/>
    <property type="molecule type" value="Genomic_DNA"/>
</dbReference>
<dbReference type="CDD" id="cd12148">
    <property type="entry name" value="fungal_TF_MHR"/>
    <property type="match status" value="1"/>
</dbReference>
<keyword evidence="1" id="KW-0539">Nucleus</keyword>
<dbReference type="OrthoDB" id="5405745at2759"/>
<reference evidence="5" key="1">
    <citation type="submission" date="2019-04" db="EMBL/GenBank/DDBJ databases">
        <title>Sequencing of skin fungus with MAO and IRED activity.</title>
        <authorList>
            <person name="Marsaioli A.J."/>
            <person name="Bonatto J.M.C."/>
            <person name="Reis Junior O."/>
        </authorList>
    </citation>
    <scope>NUCLEOTIDE SEQUENCE</scope>
    <source>
        <strain evidence="5">28M1</strain>
    </source>
</reference>
<protein>
    <submittedName>
        <fullName evidence="5">Stretch-activated cation channel mid1</fullName>
    </submittedName>
</protein>
<dbReference type="PANTHER" id="PTHR39142:SF1">
    <property type="entry name" value="AEL197CP"/>
    <property type="match status" value="1"/>
</dbReference>
<dbReference type="Pfam" id="PF12929">
    <property type="entry name" value="Mid1"/>
    <property type="match status" value="1"/>
</dbReference>
<dbReference type="PANTHER" id="PTHR39142">
    <property type="entry name" value="MID1P"/>
    <property type="match status" value="1"/>
</dbReference>
<comment type="caution">
    <text evidence="5">The sequence shown here is derived from an EMBL/GenBank/DDBJ whole genome shotgun (WGS) entry which is preliminary data.</text>
</comment>
<dbReference type="GO" id="GO:0006351">
    <property type="term" value="P:DNA-templated transcription"/>
    <property type="evidence" value="ECO:0007669"/>
    <property type="project" value="InterPro"/>
</dbReference>
<sequence>MQPRIPRHVQSKLFAYIAATCLVVITCSSSQSLAYANAVEIPTPRQQEHLPHFESPLRAVAVSVHDNDGATDEEQGSGYAPDFAYFARSLLGRQAEEVGKLKNDEKLEVDIAPETTVYFVLEKSQLQTRNEAGGLLNALDARSSATSLLSGKQEDDDFNNSAEEIARRGETLEARQTAETRVWVSANTCKQPMPGNNASSTGAPQLSLYVSTSAQNQKPGPGSSENLVTNKTGISFDGGYISFDVNATSDVYIGISAPKLNENWFGSWHFEVAASTHGSYHSYNRTNPFLFMVDTDSESTLFITYNLTDSDNAEAIAKWNNSNPFSMYAFPAGRSPVTGMENSYCALKQSFNSTNNITVETQITTKFGAGFPKSQFNVHNLSNAETYNGYLVVEGNQDTVDLPGVGRVRAGGKVFQQFNWTTKAGKFIQSGRHSFDVKLIALLDDSCQVLTDLEFCDNVAYAVPSSPEYKFDDDKLKALYDGQAKQYFKNFTNSLDQVACDAPSTAQYSLARNCTNCRNDYKKWLCSVLIPRCEDWTANDSWLVPRNINAQFSDGTIPFASNMSAEFNATMRDRFGYSKSRNPMIDEDIKPGPYKEMLPCEDLCFDIVRSCPAKLGFACPNMPARALQYGKRDPGGDVLTCSFPGAVVKLNVQSGANIFSIQLGSVALVALMLQLMFVMSCVSIPFPDHRPFYHVTEEEYQLSMSILSKVFRGQQLNLESLRKISKAIKDGSLVLPTLDPGGYIEPHQSPEDDDDYSSADTPGEWTVEGENLHEPLGSMMKDSQGVSRYVGAQSDIPFNGAVANFCKPQVKADPLPEKNTDMIPPARVGAYPPQEESKEEVYWLPPKELCFHYVKRYRKEVHCMYWLYPEARLLQRIEDTYAWYDSAYTVKLEYGTPPPRRGVRPSVSWICSIYAMCALGAVPRNSEGRSLSPSSYADMATKTSEDYIDLIKQFKPRAIALENALRRVTAYLYIGTAIQIAWSLGLHRDQLPMSKSEEEREENRRIWWTLTTLDLEIGMRGGSPTLIDERILKVTTSLPLERIGREPVRPEFLGLHTPRKWLSAFHDLGEWKRHIIRTIYTERKNDGEESQKISFSTVSHLLGKLREWHQGLPIHLKQSSYRTAPEFYRRAITVLHLHYWSTKILLTRPFLLNLVLNSRRIPADNKIGYEKMASVSVDAAQKSVELFQQMAEDQTISSLTTFDSTAILRCITIFMCAFGYYWDSDSKQNANERMAVAEQMKKYANDCVDIARQMEQIGFAKMIVKETPIHLEALGMSRGPTPGYLHNILPDEQTPPDPSFNLDLTSLQNQQMIGIEFDDPDALSSDTYLVAFEPESDWSYPYRPHQQFSGYSQPWQ</sequence>
<feature type="chain" id="PRO_5040105320" evidence="3">
    <location>
        <begin position="31"/>
        <end position="1356"/>
    </location>
</feature>
<dbReference type="Pfam" id="PF04082">
    <property type="entry name" value="Fungal_trans"/>
    <property type="match status" value="1"/>
</dbReference>
<gene>
    <name evidence="5" type="primary">MID1</name>
    <name evidence="5" type="ORF">E8E12_005302</name>
</gene>
<dbReference type="GO" id="GO:0003677">
    <property type="term" value="F:DNA binding"/>
    <property type="evidence" value="ECO:0007669"/>
    <property type="project" value="InterPro"/>
</dbReference>
<evidence type="ECO:0000256" key="3">
    <source>
        <dbReference type="SAM" id="SignalP"/>
    </source>
</evidence>
<feature type="domain" description="Xylanolytic transcriptional activator regulatory" evidence="4">
    <location>
        <begin position="970"/>
        <end position="1045"/>
    </location>
</feature>
<dbReference type="GO" id="GO:0005262">
    <property type="term" value="F:calcium channel activity"/>
    <property type="evidence" value="ECO:0007669"/>
    <property type="project" value="InterPro"/>
</dbReference>
<evidence type="ECO:0000313" key="5">
    <source>
        <dbReference type="EMBL" id="KAF3034806.1"/>
    </source>
</evidence>
<dbReference type="Proteomes" id="UP000758155">
    <property type="component" value="Unassembled WGS sequence"/>
</dbReference>
<evidence type="ECO:0000313" key="6">
    <source>
        <dbReference type="Proteomes" id="UP000758155"/>
    </source>
</evidence>
<dbReference type="InterPro" id="IPR007219">
    <property type="entry name" value="XnlR_reg_dom"/>
</dbReference>
<organism evidence="5 6">
    <name type="scientific">Didymella heteroderae</name>
    <dbReference type="NCBI Taxonomy" id="1769908"/>
    <lineage>
        <taxon>Eukaryota</taxon>
        <taxon>Fungi</taxon>
        <taxon>Dikarya</taxon>
        <taxon>Ascomycota</taxon>
        <taxon>Pezizomycotina</taxon>
        <taxon>Dothideomycetes</taxon>
        <taxon>Pleosporomycetidae</taxon>
        <taxon>Pleosporales</taxon>
        <taxon>Pleosporineae</taxon>
        <taxon>Didymellaceae</taxon>
        <taxon>Didymella</taxon>
    </lineage>
</organism>
<feature type="region of interest" description="Disordered" evidence="2">
    <location>
        <begin position="740"/>
        <end position="763"/>
    </location>
</feature>
<feature type="signal peptide" evidence="3">
    <location>
        <begin position="1"/>
        <end position="30"/>
    </location>
</feature>
<accession>A0A9P4WK18</accession>
<evidence type="ECO:0000256" key="2">
    <source>
        <dbReference type="SAM" id="MobiDB-lite"/>
    </source>
</evidence>
<evidence type="ECO:0000256" key="1">
    <source>
        <dbReference type="ARBA" id="ARBA00023242"/>
    </source>
</evidence>
<keyword evidence="3" id="KW-0732">Signal</keyword>
<keyword evidence="6" id="KW-1185">Reference proteome</keyword>
<name>A0A9P4WK18_9PLEO</name>
<dbReference type="SMART" id="SM00906">
    <property type="entry name" value="Fungal_trans"/>
    <property type="match status" value="1"/>
</dbReference>
<dbReference type="GO" id="GO:0008270">
    <property type="term" value="F:zinc ion binding"/>
    <property type="evidence" value="ECO:0007669"/>
    <property type="project" value="InterPro"/>
</dbReference>
<dbReference type="GO" id="GO:0098703">
    <property type="term" value="P:calcium ion import across plasma membrane"/>
    <property type="evidence" value="ECO:0007669"/>
    <property type="project" value="InterPro"/>
</dbReference>